<dbReference type="GO" id="GO:0016020">
    <property type="term" value="C:membrane"/>
    <property type="evidence" value="ECO:0007669"/>
    <property type="project" value="GOC"/>
</dbReference>
<dbReference type="Proteomes" id="UP001420932">
    <property type="component" value="Unassembled WGS sequence"/>
</dbReference>
<dbReference type="InterPro" id="IPR003835">
    <property type="entry name" value="Glyco_trans_19"/>
</dbReference>
<dbReference type="Pfam" id="PF02684">
    <property type="entry name" value="LpxB"/>
    <property type="match status" value="1"/>
</dbReference>
<dbReference type="PANTHER" id="PTHR30372:SF4">
    <property type="entry name" value="LIPID-A-DISACCHARIDE SYNTHASE, MITOCHONDRIAL-RELATED"/>
    <property type="match status" value="1"/>
</dbReference>
<evidence type="ECO:0000256" key="7">
    <source>
        <dbReference type="ARBA" id="ARBA00048975"/>
    </source>
</evidence>
<dbReference type="PANTHER" id="PTHR30372">
    <property type="entry name" value="LIPID-A-DISACCHARIDE SYNTHASE"/>
    <property type="match status" value="1"/>
</dbReference>
<evidence type="ECO:0000313" key="9">
    <source>
        <dbReference type="EMBL" id="KAK9151509.1"/>
    </source>
</evidence>
<keyword evidence="5" id="KW-0808">Transferase</keyword>
<comment type="catalytic activity">
    <reaction evidence="7">
        <text>a lipid X + a UDP-2-N,3-O-bis[(3R)-3-hydroxyacyl]-alpha-D-glucosamine = a lipid A disaccharide + UDP + H(+)</text>
        <dbReference type="Rhea" id="RHEA:67828"/>
        <dbReference type="ChEBI" id="CHEBI:15378"/>
        <dbReference type="ChEBI" id="CHEBI:58223"/>
        <dbReference type="ChEBI" id="CHEBI:137748"/>
        <dbReference type="ChEBI" id="CHEBI:176338"/>
        <dbReference type="ChEBI" id="CHEBI:176343"/>
        <dbReference type="EC" id="2.4.1.182"/>
    </reaction>
</comment>
<evidence type="ECO:0000256" key="6">
    <source>
        <dbReference type="ARBA" id="ARBA00023098"/>
    </source>
</evidence>
<name>A0AAP0PR13_9MAGN</name>
<evidence type="ECO:0000256" key="1">
    <source>
        <dbReference type="ARBA" id="ARBA00012687"/>
    </source>
</evidence>
<evidence type="ECO:0000256" key="5">
    <source>
        <dbReference type="ARBA" id="ARBA00022679"/>
    </source>
</evidence>
<keyword evidence="6" id="KW-0443">Lipid metabolism</keyword>
<sequence length="219" mass="24833">MNLEDSGIPSELMVQGDEEFQRKYRTSLGGTITTLLPGRYLQAVSRMLPIFSKVVELLKDIVPDLMIVICMPLNKHVEHYVHRAAQAWPVSNILIPGESSHLKYSSFKIVRLPCVVAYLRHFLIEFVIYCLAQTPYRSLPNILLNSDVIPEVPSNARILKNEVIRMEDIREKQMDASAKVFQLLSPSEGSAGLSGLQESSMDEHSRNHKRENTPQMAMQ</sequence>
<dbReference type="GO" id="GO:0009245">
    <property type="term" value="P:lipid A biosynthetic process"/>
    <property type="evidence" value="ECO:0007669"/>
    <property type="project" value="UniProtKB-KW"/>
</dbReference>
<protein>
    <recommendedName>
        <fullName evidence="1">lipid-A-disaccharide synthase</fullName>
        <ecNumber evidence="1">2.4.1.182</ecNumber>
    </recommendedName>
</protein>
<comment type="caution">
    <text evidence="9">The sequence shown here is derived from an EMBL/GenBank/DDBJ whole genome shotgun (WGS) entry which is preliminary data.</text>
</comment>
<reference evidence="9 10" key="1">
    <citation type="submission" date="2024-01" db="EMBL/GenBank/DDBJ databases">
        <title>Genome assemblies of Stephania.</title>
        <authorList>
            <person name="Yang L."/>
        </authorList>
    </citation>
    <scope>NUCLEOTIDE SEQUENCE [LARGE SCALE GENOMIC DNA]</scope>
    <source>
        <strain evidence="9">YNDBR</strain>
        <tissue evidence="9">Leaf</tissue>
    </source>
</reference>
<evidence type="ECO:0000256" key="2">
    <source>
        <dbReference type="ARBA" id="ARBA00022516"/>
    </source>
</evidence>
<gene>
    <name evidence="9" type="ORF">Syun_009818</name>
</gene>
<organism evidence="9 10">
    <name type="scientific">Stephania yunnanensis</name>
    <dbReference type="NCBI Taxonomy" id="152371"/>
    <lineage>
        <taxon>Eukaryota</taxon>
        <taxon>Viridiplantae</taxon>
        <taxon>Streptophyta</taxon>
        <taxon>Embryophyta</taxon>
        <taxon>Tracheophyta</taxon>
        <taxon>Spermatophyta</taxon>
        <taxon>Magnoliopsida</taxon>
        <taxon>Ranunculales</taxon>
        <taxon>Menispermaceae</taxon>
        <taxon>Menispermoideae</taxon>
        <taxon>Cissampelideae</taxon>
        <taxon>Stephania</taxon>
    </lineage>
</organism>
<feature type="region of interest" description="Disordered" evidence="8">
    <location>
        <begin position="190"/>
        <end position="219"/>
    </location>
</feature>
<dbReference type="GO" id="GO:0008915">
    <property type="term" value="F:lipid-A-disaccharide synthase activity"/>
    <property type="evidence" value="ECO:0007669"/>
    <property type="project" value="UniProtKB-EC"/>
</dbReference>
<evidence type="ECO:0000313" key="10">
    <source>
        <dbReference type="Proteomes" id="UP001420932"/>
    </source>
</evidence>
<keyword evidence="3" id="KW-0441">Lipid A biosynthesis</keyword>
<dbReference type="EC" id="2.4.1.182" evidence="1"/>
<dbReference type="EMBL" id="JBBNAF010000004">
    <property type="protein sequence ID" value="KAK9151509.1"/>
    <property type="molecule type" value="Genomic_DNA"/>
</dbReference>
<keyword evidence="2" id="KW-0444">Lipid biosynthesis</keyword>
<keyword evidence="4" id="KW-0328">Glycosyltransferase</keyword>
<keyword evidence="10" id="KW-1185">Reference proteome</keyword>
<dbReference type="AlphaFoldDB" id="A0AAP0PR13"/>
<evidence type="ECO:0000256" key="4">
    <source>
        <dbReference type="ARBA" id="ARBA00022676"/>
    </source>
</evidence>
<proteinExistence type="predicted"/>
<dbReference type="GO" id="GO:0005543">
    <property type="term" value="F:phospholipid binding"/>
    <property type="evidence" value="ECO:0007669"/>
    <property type="project" value="TreeGrafter"/>
</dbReference>
<accession>A0AAP0PR13</accession>
<evidence type="ECO:0000256" key="8">
    <source>
        <dbReference type="SAM" id="MobiDB-lite"/>
    </source>
</evidence>
<evidence type="ECO:0000256" key="3">
    <source>
        <dbReference type="ARBA" id="ARBA00022556"/>
    </source>
</evidence>